<gene>
    <name evidence="2" type="ORF">GLAREA_10575</name>
</gene>
<dbReference type="HOGENOM" id="CLU_027091_4_0_1"/>
<proteinExistence type="inferred from homology"/>
<dbReference type="GeneID" id="19469621"/>
<sequence length="378" mass="42847">MEPCILYQDEEASVILLDIPRSIELAQGHHKYRIVSSEPLRSPFPSVEPKSAKAKANLKEVPIEDLVLQKHLQLALNSVAENYSCEWSLPRTTKDPQNTDVEIGNGKRKRVDEGLTVANSGILEKSTFKWDQKECTSLEREFPCLSQNATQSSIFIKPMPTELLVRMPPYSSALEGDIAQTITTFSSTAPKFDLIVLDPPWPNRSARRKQAYGITYSTSEINQLLSSIPIEDHMVDNGLVAVWVTNKVAFQELILGEGGLFDHWGIELNEKWVWLKVTTAGEPICPLDSVWRKPYEILLVGRKRVQEASTPQIKTKVVIGVPDMHSRKPNLKHLFAAMEDKPNILGLEIFARNLTAGWWAWGNEVFKFQAEEHWKDDY</sequence>
<evidence type="ECO:0000313" key="2">
    <source>
        <dbReference type="EMBL" id="EPE34880.1"/>
    </source>
</evidence>
<dbReference type="GO" id="GO:0003676">
    <property type="term" value="F:nucleic acid binding"/>
    <property type="evidence" value="ECO:0007669"/>
    <property type="project" value="InterPro"/>
</dbReference>
<dbReference type="InterPro" id="IPR029063">
    <property type="entry name" value="SAM-dependent_MTases_sf"/>
</dbReference>
<evidence type="ECO:0008006" key="4">
    <source>
        <dbReference type="Google" id="ProtNLM"/>
    </source>
</evidence>
<dbReference type="EMBL" id="KE145355">
    <property type="protein sequence ID" value="EPE34880.1"/>
    <property type="molecule type" value="Genomic_DNA"/>
</dbReference>
<dbReference type="GO" id="GO:0005634">
    <property type="term" value="C:nucleus"/>
    <property type="evidence" value="ECO:0007669"/>
    <property type="project" value="TreeGrafter"/>
</dbReference>
<dbReference type="InterPro" id="IPR002052">
    <property type="entry name" value="DNA_methylase_N6_adenine_CS"/>
</dbReference>
<evidence type="ECO:0000256" key="1">
    <source>
        <dbReference type="PROSITE-ProRule" id="PRU00489"/>
    </source>
</evidence>
<dbReference type="PROSITE" id="PS51143">
    <property type="entry name" value="MT_A70"/>
    <property type="match status" value="1"/>
</dbReference>
<dbReference type="SUPFAM" id="SSF53335">
    <property type="entry name" value="S-adenosyl-L-methionine-dependent methyltransferases"/>
    <property type="match status" value="1"/>
</dbReference>
<reference evidence="2 3" key="1">
    <citation type="journal article" date="2013" name="BMC Genomics">
        <title>Genomics-driven discovery of the pneumocandin biosynthetic gene cluster in the fungus Glarea lozoyensis.</title>
        <authorList>
            <person name="Chen L."/>
            <person name="Yue Q."/>
            <person name="Zhang X."/>
            <person name="Xiang M."/>
            <person name="Wang C."/>
            <person name="Li S."/>
            <person name="Che Y."/>
            <person name="Ortiz-Lopez F.J."/>
            <person name="Bills G.F."/>
            <person name="Liu X."/>
            <person name="An Z."/>
        </authorList>
    </citation>
    <scope>NUCLEOTIDE SEQUENCE [LARGE SCALE GENOMIC DNA]</scope>
    <source>
        <strain evidence="3">ATCC 20868 / MF5171</strain>
    </source>
</reference>
<comment type="similarity">
    <text evidence="1">Belongs to the MT-A70-like family.</text>
</comment>
<dbReference type="RefSeq" id="XP_008077867.1">
    <property type="nucleotide sequence ID" value="XM_008079676.1"/>
</dbReference>
<dbReference type="GO" id="GO:0008168">
    <property type="term" value="F:methyltransferase activity"/>
    <property type="evidence" value="ECO:0007669"/>
    <property type="project" value="InterPro"/>
</dbReference>
<dbReference type="GO" id="GO:0032259">
    <property type="term" value="P:methylation"/>
    <property type="evidence" value="ECO:0007669"/>
    <property type="project" value="InterPro"/>
</dbReference>
<keyword evidence="3" id="KW-1185">Reference proteome</keyword>
<dbReference type="PROSITE" id="PS00092">
    <property type="entry name" value="N6_MTASE"/>
    <property type="match status" value="1"/>
</dbReference>
<dbReference type="KEGG" id="glz:GLAREA_10575"/>
<dbReference type="PANTHER" id="PTHR12829">
    <property type="entry name" value="N6-ADENOSINE-METHYLTRANSFERASE"/>
    <property type="match status" value="1"/>
</dbReference>
<dbReference type="Proteomes" id="UP000016922">
    <property type="component" value="Unassembled WGS sequence"/>
</dbReference>
<dbReference type="PANTHER" id="PTHR12829:SF4">
    <property type="entry name" value="N(6)-ADENINE-SPECIFIC METHYLTRANSFERASE METTL4"/>
    <property type="match status" value="1"/>
</dbReference>
<dbReference type="STRING" id="1116229.S3DAY4"/>
<protein>
    <recommendedName>
        <fullName evidence="4">MT-A70-domain-containing protein</fullName>
    </recommendedName>
</protein>
<dbReference type="Pfam" id="PF05063">
    <property type="entry name" value="MT-A70"/>
    <property type="match status" value="1"/>
</dbReference>
<dbReference type="InterPro" id="IPR007757">
    <property type="entry name" value="MT-A70-like"/>
</dbReference>
<dbReference type="AlphaFoldDB" id="S3DAY4"/>
<organism evidence="2 3">
    <name type="scientific">Glarea lozoyensis (strain ATCC 20868 / MF5171)</name>
    <dbReference type="NCBI Taxonomy" id="1116229"/>
    <lineage>
        <taxon>Eukaryota</taxon>
        <taxon>Fungi</taxon>
        <taxon>Dikarya</taxon>
        <taxon>Ascomycota</taxon>
        <taxon>Pezizomycotina</taxon>
        <taxon>Leotiomycetes</taxon>
        <taxon>Helotiales</taxon>
        <taxon>Helotiaceae</taxon>
        <taxon>Glarea</taxon>
    </lineage>
</organism>
<dbReference type="eggNOG" id="KOG2356">
    <property type="taxonomic scope" value="Eukaryota"/>
</dbReference>
<dbReference type="OrthoDB" id="61116at2759"/>
<accession>S3DAY4</accession>
<dbReference type="OMA" id="EEWVWIK"/>
<name>S3DAY4_GLAL2</name>
<evidence type="ECO:0000313" key="3">
    <source>
        <dbReference type="Proteomes" id="UP000016922"/>
    </source>
</evidence>